<protein>
    <submittedName>
        <fullName evidence="4">Phage tail tape measure protein, TP901 family, core region</fullName>
    </submittedName>
</protein>
<dbReference type="InterPro" id="IPR023346">
    <property type="entry name" value="Lysozyme-like_dom_sf"/>
</dbReference>
<organism evidence="4 5">
    <name type="scientific">Bradyrhizobium yuanmingense</name>
    <dbReference type="NCBI Taxonomy" id="108015"/>
    <lineage>
        <taxon>Bacteria</taxon>
        <taxon>Pseudomonadati</taxon>
        <taxon>Pseudomonadota</taxon>
        <taxon>Alphaproteobacteria</taxon>
        <taxon>Hyphomicrobiales</taxon>
        <taxon>Nitrobacteraceae</taxon>
        <taxon>Bradyrhizobium</taxon>
    </lineage>
</organism>
<dbReference type="SUPFAM" id="SSF53955">
    <property type="entry name" value="Lysozyme-like"/>
    <property type="match status" value="1"/>
</dbReference>
<evidence type="ECO:0000256" key="1">
    <source>
        <dbReference type="SAM" id="Coils"/>
    </source>
</evidence>
<feature type="domain" description="Phage tail tape measure protein" evidence="3">
    <location>
        <begin position="191"/>
        <end position="397"/>
    </location>
</feature>
<dbReference type="AlphaFoldDB" id="A0A1C3VRY4"/>
<dbReference type="Pfam" id="PF10145">
    <property type="entry name" value="PhageMin_Tail"/>
    <property type="match status" value="1"/>
</dbReference>
<keyword evidence="2" id="KW-0812">Transmembrane</keyword>
<feature type="coiled-coil region" evidence="1">
    <location>
        <begin position="93"/>
        <end position="123"/>
    </location>
</feature>
<dbReference type="EMBL" id="FMAE01000004">
    <property type="protein sequence ID" value="SCB30377.1"/>
    <property type="molecule type" value="Genomic_DNA"/>
</dbReference>
<proteinExistence type="predicted"/>
<evidence type="ECO:0000259" key="3">
    <source>
        <dbReference type="Pfam" id="PF10145"/>
    </source>
</evidence>
<evidence type="ECO:0000313" key="4">
    <source>
        <dbReference type="EMBL" id="SCB30377.1"/>
    </source>
</evidence>
<sequence length="1123" mass="118619">MSENLNVRAILTATNEMSPVLKSVLADLRKFEVAAKRISSAFTGVGDAGFKSMAGFDRTIRAASAQMKGMENLSRSVARTYAADWSRANTQRLNDARRTHAALERLEASYQRQLSRTAAAERRAGSGRSYGGSVGRLPAPNLRTIAAGAAITGAGVASALRKRMEVQAAEVRAQMFGDLDKGEIGKLRRDYADKAGIRYGIGSSKVIDTAVEGLKAGVAKQFAGEFADLALKAQAGLDVNPEAVGKLLGRLSTQMPWDTGRFSKILNAVAVANNATAADGNEIIEAMRRSLSALATTKMTPEQLAAIDATGISLGVQPHKMGTFVSFLSSQIAGADSARGQQASDLNSAANALGFGGRSGMAKTMRERPMEAIQQILDNLAKMPERLRTKVANQIGGREWMDELLTLVLGRDKLRDVVRDIESKPGFLDKTALQKIRSMQGRWATISAALGLVWEKVGAGLETWFDQISESVISLADSFNFDSIREHFAALVDGAREGFGLKDWGEVVKSMADNFDAGTVAKWREFGRGFAEGIREFANGLKTAFSGLGFLAGKNPADARAMGNLVAQLTGLTVALAALSPLISVLAAVTVGLTGLGNALAFIAGMPAAVALLSMFATRYQNYGVPDANIKRPGESTSDWRARQREHRKELYKKSSYEGPTDFSGRRRTSDLSDELNKFTGKVERAAFINSSLGGGLQYAALGGAGRGLGRSGGGLGSGLIGNVPDMLRSQPGSFFSADANLGSIIRRDKIPSFGGVGPGGIPSSLNRSAFERTFAGTPMARKYDQIIASARRAGVSPALLASVMAQETGRGQHMRGNNPGGLTGRNGLMQFGDLDSGIDRTALAVAKNFNAAGGDLAKMRDTYAPLGAKNDPKGLNASWLPGVQKFMGEMGGGSDSAGTGDALGWASKFKGMNEYTDTKMLAAALGGDVRGKSNAWCARFVNKALESAGGKGTGSAVANSFQRWGSAVDPSSVSRNDVLLQTGGKSYMQTGGHVGLATGETRMNNGRLQVKMLAGNDNDSVREHWIDADKNLMVRRGNSGVGVNVPQGITSQVPPASAIQNVPTRSSVTPGVGAGDIRSSGGPVAIHINGNSHDPEALATLVQRRIDEQMNWRTHDTASEYT</sequence>
<name>A0A1C3VRY4_9BRAD</name>
<feature type="transmembrane region" description="Helical" evidence="2">
    <location>
        <begin position="596"/>
        <end position="617"/>
    </location>
</feature>
<dbReference type="Proteomes" id="UP000183174">
    <property type="component" value="Unassembled WGS sequence"/>
</dbReference>
<accession>A0A1C3VRY4</accession>
<dbReference type="NCBIfam" id="TIGR01760">
    <property type="entry name" value="tape_meas_TP901"/>
    <property type="match status" value="1"/>
</dbReference>
<evidence type="ECO:0000256" key="2">
    <source>
        <dbReference type="SAM" id="Phobius"/>
    </source>
</evidence>
<keyword evidence="1" id="KW-0175">Coiled coil</keyword>
<keyword evidence="2" id="KW-0472">Membrane</keyword>
<dbReference type="InterPro" id="IPR010090">
    <property type="entry name" value="Phage_tape_meas"/>
</dbReference>
<feature type="transmembrane region" description="Helical" evidence="2">
    <location>
        <begin position="565"/>
        <end position="589"/>
    </location>
</feature>
<gene>
    <name evidence="4" type="ORF">GA0061099_1004455</name>
</gene>
<evidence type="ECO:0000313" key="5">
    <source>
        <dbReference type="Proteomes" id="UP000183174"/>
    </source>
</evidence>
<keyword evidence="2" id="KW-1133">Transmembrane helix</keyword>
<dbReference type="RefSeq" id="WP_074447884.1">
    <property type="nucleotide sequence ID" value="NZ_FMAE01000004.1"/>
</dbReference>
<reference evidence="4 5" key="1">
    <citation type="submission" date="2016-08" db="EMBL/GenBank/DDBJ databases">
        <authorList>
            <person name="Seilhamer J.J."/>
        </authorList>
    </citation>
    <scope>NUCLEOTIDE SEQUENCE [LARGE SCALE GENOMIC DNA]</scope>
    <source>
        <strain evidence="4 5">CCBAU 10071</strain>
    </source>
</reference>